<keyword evidence="1" id="KW-0472">Membrane</keyword>
<feature type="signal peptide" evidence="2">
    <location>
        <begin position="1"/>
        <end position="15"/>
    </location>
</feature>
<gene>
    <name evidence="3" type="ORF">PSON_ATCC_30995.1.T1650066</name>
</gene>
<evidence type="ECO:0000313" key="4">
    <source>
        <dbReference type="Proteomes" id="UP000692954"/>
    </source>
</evidence>
<sequence length="528" mass="61116">MLIFVIVSFVQCLQEYEILIGYPQIIEYYSTPGIIVEQNLTSTSEIDLTTFPCQVMPQQLINQNMLDQSLPIIPQYLAEQFSQYFDDGHFLGLIPHIISFVNIENDVAILTNQAELIYIRFLNETFIVSDKKNLNINLTILQYPIFMEIIKNQLIIIMYSDTVGITLDVNSTKIFSKSFRIYESFNTSKISSVAVVNNMLFIAMGVGGLKIFQLSGQILGSIDFGYSINNATDLKVFHQFDVYFIYLLDYDLGVSCFIYNPKSTLIYKNERLDTIPYSGDILDIYNNIMMIASFQNQETIITEIQLNYTDFSWKQVNKHIINQIIVDIDILDHIAIILGQNGNTVIFHSIPSQYQLKQQHFIMPSLLKLNFIKSQGSLYLIGVSLHNFYYSKLELKQSYLYCYFEQEYQIIFAYSHISQCKQTDNLCNYTKEYIVKSIKPIITTEQNLLIYLILFFVALAFIIIIVVLIREFNKYHAFVHNLDPICPKSNEVTMQTFDSPNKIIKFNQTGAHTSQFSIISNMTRLQQV</sequence>
<reference evidence="3" key="1">
    <citation type="submission" date="2021-01" db="EMBL/GenBank/DDBJ databases">
        <authorList>
            <consortium name="Genoscope - CEA"/>
            <person name="William W."/>
        </authorList>
    </citation>
    <scope>NUCLEOTIDE SEQUENCE</scope>
</reference>
<evidence type="ECO:0008006" key="5">
    <source>
        <dbReference type="Google" id="ProtNLM"/>
    </source>
</evidence>
<organism evidence="3 4">
    <name type="scientific">Paramecium sonneborni</name>
    <dbReference type="NCBI Taxonomy" id="65129"/>
    <lineage>
        <taxon>Eukaryota</taxon>
        <taxon>Sar</taxon>
        <taxon>Alveolata</taxon>
        <taxon>Ciliophora</taxon>
        <taxon>Intramacronucleata</taxon>
        <taxon>Oligohymenophorea</taxon>
        <taxon>Peniculida</taxon>
        <taxon>Parameciidae</taxon>
        <taxon>Paramecium</taxon>
    </lineage>
</organism>
<feature type="transmembrane region" description="Helical" evidence="1">
    <location>
        <begin position="448"/>
        <end position="469"/>
    </location>
</feature>
<evidence type="ECO:0000256" key="2">
    <source>
        <dbReference type="SAM" id="SignalP"/>
    </source>
</evidence>
<proteinExistence type="predicted"/>
<comment type="caution">
    <text evidence="3">The sequence shown here is derived from an EMBL/GenBank/DDBJ whole genome shotgun (WGS) entry which is preliminary data.</text>
</comment>
<dbReference type="AlphaFoldDB" id="A0A8S1RG06"/>
<name>A0A8S1RG06_9CILI</name>
<keyword evidence="1" id="KW-1133">Transmembrane helix</keyword>
<keyword evidence="4" id="KW-1185">Reference proteome</keyword>
<evidence type="ECO:0000256" key="1">
    <source>
        <dbReference type="SAM" id="Phobius"/>
    </source>
</evidence>
<keyword evidence="1" id="KW-0812">Transmembrane</keyword>
<dbReference type="OrthoDB" id="299304at2759"/>
<dbReference type="Proteomes" id="UP000692954">
    <property type="component" value="Unassembled WGS sequence"/>
</dbReference>
<protein>
    <recommendedName>
        <fullName evidence="5">Transmembrane protein</fullName>
    </recommendedName>
</protein>
<keyword evidence="2" id="KW-0732">Signal</keyword>
<evidence type="ECO:0000313" key="3">
    <source>
        <dbReference type="EMBL" id="CAD8126174.1"/>
    </source>
</evidence>
<accession>A0A8S1RG06</accession>
<feature type="chain" id="PRO_5035791010" description="Transmembrane protein" evidence="2">
    <location>
        <begin position="16"/>
        <end position="528"/>
    </location>
</feature>
<dbReference type="EMBL" id="CAJJDN010000165">
    <property type="protein sequence ID" value="CAD8126174.1"/>
    <property type="molecule type" value="Genomic_DNA"/>
</dbReference>